<name>A0A9R1UI89_LACSA</name>
<comment type="caution">
    <text evidence="1">The sequence shown here is derived from an EMBL/GenBank/DDBJ whole genome shotgun (WGS) entry which is preliminary data.</text>
</comment>
<organism evidence="1 2">
    <name type="scientific">Lactuca sativa</name>
    <name type="common">Garden lettuce</name>
    <dbReference type="NCBI Taxonomy" id="4236"/>
    <lineage>
        <taxon>Eukaryota</taxon>
        <taxon>Viridiplantae</taxon>
        <taxon>Streptophyta</taxon>
        <taxon>Embryophyta</taxon>
        <taxon>Tracheophyta</taxon>
        <taxon>Spermatophyta</taxon>
        <taxon>Magnoliopsida</taxon>
        <taxon>eudicotyledons</taxon>
        <taxon>Gunneridae</taxon>
        <taxon>Pentapetalae</taxon>
        <taxon>asterids</taxon>
        <taxon>campanulids</taxon>
        <taxon>Asterales</taxon>
        <taxon>Asteraceae</taxon>
        <taxon>Cichorioideae</taxon>
        <taxon>Cichorieae</taxon>
        <taxon>Lactucinae</taxon>
        <taxon>Lactuca</taxon>
    </lineage>
</organism>
<proteinExistence type="predicted"/>
<evidence type="ECO:0008006" key="3">
    <source>
        <dbReference type="Google" id="ProtNLM"/>
    </source>
</evidence>
<keyword evidence="2" id="KW-1185">Reference proteome</keyword>
<gene>
    <name evidence="1" type="ORF">LSAT_V11C900480760</name>
</gene>
<accession>A0A9R1UI89</accession>
<evidence type="ECO:0000313" key="2">
    <source>
        <dbReference type="Proteomes" id="UP000235145"/>
    </source>
</evidence>
<dbReference type="AlphaFoldDB" id="A0A9R1UI89"/>
<dbReference type="EMBL" id="NBSK02000009">
    <property type="protein sequence ID" value="KAJ0187451.1"/>
    <property type="molecule type" value="Genomic_DNA"/>
</dbReference>
<reference evidence="1 2" key="1">
    <citation type="journal article" date="2017" name="Nat. Commun.">
        <title>Genome assembly with in vitro proximity ligation data and whole-genome triplication in lettuce.</title>
        <authorList>
            <person name="Reyes-Chin-Wo S."/>
            <person name="Wang Z."/>
            <person name="Yang X."/>
            <person name="Kozik A."/>
            <person name="Arikit S."/>
            <person name="Song C."/>
            <person name="Xia L."/>
            <person name="Froenicke L."/>
            <person name="Lavelle D.O."/>
            <person name="Truco M.J."/>
            <person name="Xia R."/>
            <person name="Zhu S."/>
            <person name="Xu C."/>
            <person name="Xu H."/>
            <person name="Xu X."/>
            <person name="Cox K."/>
            <person name="Korf I."/>
            <person name="Meyers B.C."/>
            <person name="Michelmore R.W."/>
        </authorList>
    </citation>
    <scope>NUCLEOTIDE SEQUENCE [LARGE SCALE GENOMIC DNA]</scope>
    <source>
        <strain evidence="2">cv. Salinas</strain>
        <tissue evidence="1">Seedlings</tissue>
    </source>
</reference>
<evidence type="ECO:0000313" key="1">
    <source>
        <dbReference type="EMBL" id="KAJ0187451.1"/>
    </source>
</evidence>
<protein>
    <recommendedName>
        <fullName evidence="3">Reverse transcriptase domain-containing protein</fullName>
    </recommendedName>
</protein>
<dbReference type="Proteomes" id="UP000235145">
    <property type="component" value="Unassembled WGS sequence"/>
</dbReference>
<sequence>MASKHMLTHLKKLTNTHNSIRVSRSRVWDLEARNEANMEGLRTRRYNTGSPTKEFSLSKGVRQGGQLSPFPFIILMEGLNIVIQDNCEKSFLHNIHIPKSDSYLSHLLYANDALFIGDWSRSNLKNLARILRFFHVASALKLSFIN</sequence>